<evidence type="ECO:0000259" key="1">
    <source>
        <dbReference type="PROSITE" id="PS51471"/>
    </source>
</evidence>
<accession>A0A550CPH8</accession>
<keyword evidence="3" id="KW-1185">Reference proteome</keyword>
<dbReference type="Proteomes" id="UP000320762">
    <property type="component" value="Unassembled WGS sequence"/>
</dbReference>
<sequence length="276" mass="30596">MNAQDHDEDTDRDACSSPDSLFDGELDACSLDGAITLLPARRTAPPVPGLLFYPHILIQESLARDVYAFCRRTYFTAAGADQVMLFERAPAAQGRSERQEVDQRPPSGLPAILLSLLRAISESLALVLPPDVHALLFSAAPKRARQIIVNLYAPGEGISAHVDLLKRYGDGIVGVSFGSGCVMRFSDVGDDAAANESYNPGTKKDDGGEREFYDVYLPERSFYVMMGDARYRWTHGIERRREDYVETEDGDKAEWIGRGERLSVTFRWMLEGGDVL</sequence>
<dbReference type="GO" id="GO:0005759">
    <property type="term" value="C:mitochondrial matrix"/>
    <property type="evidence" value="ECO:0007669"/>
    <property type="project" value="TreeGrafter"/>
</dbReference>
<gene>
    <name evidence="2" type="ORF">BD626DRAFT_483605</name>
</gene>
<dbReference type="Gene3D" id="2.60.120.590">
    <property type="entry name" value="Alpha-ketoglutarate-dependent dioxygenase AlkB-like"/>
    <property type="match status" value="1"/>
</dbReference>
<evidence type="ECO:0000313" key="2">
    <source>
        <dbReference type="EMBL" id="TRM66712.1"/>
    </source>
</evidence>
<dbReference type="GO" id="GO:0006631">
    <property type="term" value="P:fatty acid metabolic process"/>
    <property type="evidence" value="ECO:0007669"/>
    <property type="project" value="TreeGrafter"/>
</dbReference>
<dbReference type="SUPFAM" id="SSF51197">
    <property type="entry name" value="Clavaminate synthase-like"/>
    <property type="match status" value="1"/>
</dbReference>
<name>A0A550CPH8_9AGAR</name>
<dbReference type="InterPro" id="IPR037151">
    <property type="entry name" value="AlkB-like_sf"/>
</dbReference>
<dbReference type="PROSITE" id="PS51471">
    <property type="entry name" value="FE2OG_OXY"/>
    <property type="match status" value="1"/>
</dbReference>
<dbReference type="AlphaFoldDB" id="A0A550CPH8"/>
<dbReference type="EMBL" id="VDMD01000003">
    <property type="protein sequence ID" value="TRM66712.1"/>
    <property type="molecule type" value="Genomic_DNA"/>
</dbReference>
<dbReference type="GO" id="GO:0006974">
    <property type="term" value="P:DNA damage response"/>
    <property type="evidence" value="ECO:0007669"/>
    <property type="project" value="InterPro"/>
</dbReference>
<dbReference type="PANTHER" id="PTHR21052">
    <property type="entry name" value="SPERMATOGENESIS ASSOCIATED 11-RELATED"/>
    <property type="match status" value="1"/>
</dbReference>
<dbReference type="Pfam" id="PF13532">
    <property type="entry name" value="2OG-FeII_Oxy_2"/>
    <property type="match status" value="1"/>
</dbReference>
<reference evidence="2 3" key="1">
    <citation type="journal article" date="2019" name="New Phytol.">
        <title>Comparative genomics reveals unique wood-decay strategies and fruiting body development in the Schizophyllaceae.</title>
        <authorList>
            <person name="Almasi E."/>
            <person name="Sahu N."/>
            <person name="Krizsan K."/>
            <person name="Balint B."/>
            <person name="Kovacs G.M."/>
            <person name="Kiss B."/>
            <person name="Cseklye J."/>
            <person name="Drula E."/>
            <person name="Henrissat B."/>
            <person name="Nagy I."/>
            <person name="Chovatia M."/>
            <person name="Adam C."/>
            <person name="LaButti K."/>
            <person name="Lipzen A."/>
            <person name="Riley R."/>
            <person name="Grigoriev I.V."/>
            <person name="Nagy L.G."/>
        </authorList>
    </citation>
    <scope>NUCLEOTIDE SEQUENCE [LARGE SCALE GENOMIC DNA]</scope>
    <source>
        <strain evidence="2 3">NL-1724</strain>
    </source>
</reference>
<proteinExistence type="predicted"/>
<evidence type="ECO:0000313" key="3">
    <source>
        <dbReference type="Proteomes" id="UP000320762"/>
    </source>
</evidence>
<dbReference type="InterPro" id="IPR032870">
    <property type="entry name" value="ALKBH7-like"/>
</dbReference>
<protein>
    <recommendedName>
        <fullName evidence="1">Fe2OG dioxygenase domain-containing protein</fullName>
    </recommendedName>
</protein>
<organism evidence="2 3">
    <name type="scientific">Schizophyllum amplum</name>
    <dbReference type="NCBI Taxonomy" id="97359"/>
    <lineage>
        <taxon>Eukaryota</taxon>
        <taxon>Fungi</taxon>
        <taxon>Dikarya</taxon>
        <taxon>Basidiomycota</taxon>
        <taxon>Agaricomycotina</taxon>
        <taxon>Agaricomycetes</taxon>
        <taxon>Agaricomycetidae</taxon>
        <taxon>Agaricales</taxon>
        <taxon>Schizophyllaceae</taxon>
        <taxon>Schizophyllum</taxon>
    </lineage>
</organism>
<dbReference type="InterPro" id="IPR005123">
    <property type="entry name" value="Oxoglu/Fe-dep_dioxygenase_dom"/>
</dbReference>
<dbReference type="InterPro" id="IPR027450">
    <property type="entry name" value="AlkB-like"/>
</dbReference>
<dbReference type="OrthoDB" id="412814at2759"/>
<dbReference type="PANTHER" id="PTHR21052:SF0">
    <property type="entry name" value="ALPHA-KETOGLUTARATE-DEPENDENT DIOXYGENASE ALKB HOMOLOG 7, MITOCHONDRIAL"/>
    <property type="match status" value="1"/>
</dbReference>
<comment type="caution">
    <text evidence="2">The sequence shown here is derived from an EMBL/GenBank/DDBJ whole genome shotgun (WGS) entry which is preliminary data.</text>
</comment>
<feature type="domain" description="Fe2OG dioxygenase" evidence="1">
    <location>
        <begin position="143"/>
        <end position="270"/>
    </location>
</feature>